<dbReference type="InterPro" id="IPR012340">
    <property type="entry name" value="NA-bd_OB-fold"/>
</dbReference>
<keyword evidence="7 15" id="KW-0547">Nucleotide-binding</keyword>
<dbReference type="Proteomes" id="UP000597762">
    <property type="component" value="Unassembled WGS sequence"/>
</dbReference>
<dbReference type="PROSITE" id="PS00697">
    <property type="entry name" value="DNA_LIGASE_A1"/>
    <property type="match status" value="1"/>
</dbReference>
<dbReference type="GO" id="GO:0046872">
    <property type="term" value="F:metal ion binding"/>
    <property type="evidence" value="ECO:0007669"/>
    <property type="project" value="UniProtKB-KW"/>
</dbReference>
<dbReference type="Pfam" id="PF01068">
    <property type="entry name" value="DNA_ligase_A_M"/>
    <property type="match status" value="1"/>
</dbReference>
<comment type="similarity">
    <text evidence="2 16">Belongs to the ATP-dependent DNA ligase family.</text>
</comment>
<dbReference type="GO" id="GO:0003677">
    <property type="term" value="F:DNA binding"/>
    <property type="evidence" value="ECO:0007669"/>
    <property type="project" value="InterPro"/>
</dbReference>
<dbReference type="GO" id="GO:0071897">
    <property type="term" value="P:DNA biosynthetic process"/>
    <property type="evidence" value="ECO:0007669"/>
    <property type="project" value="InterPro"/>
</dbReference>
<dbReference type="PROSITE" id="PS50160">
    <property type="entry name" value="DNA_LIGASE_A3"/>
    <property type="match status" value="1"/>
</dbReference>
<keyword evidence="13" id="KW-0131">Cell cycle</keyword>
<keyword evidence="20" id="KW-1185">Reference proteome</keyword>
<dbReference type="InterPro" id="IPR012308">
    <property type="entry name" value="DNA_ligase_ATP-dep_N"/>
</dbReference>
<dbReference type="PANTHER" id="PTHR45674:SF9">
    <property type="entry name" value="DNA LIGASE 3"/>
    <property type="match status" value="1"/>
</dbReference>
<keyword evidence="6" id="KW-0479">Metal-binding</keyword>
<keyword evidence="12 15" id="KW-0234">DNA repair</keyword>
<dbReference type="FunFam" id="3.30.470.30:FF:000003">
    <property type="entry name" value="DNA ligase"/>
    <property type="match status" value="1"/>
</dbReference>
<dbReference type="OrthoDB" id="206088at2759"/>
<keyword evidence="10" id="KW-0460">Magnesium</keyword>
<evidence type="ECO:0000256" key="12">
    <source>
        <dbReference type="ARBA" id="ARBA00023204"/>
    </source>
</evidence>
<evidence type="ECO:0000256" key="2">
    <source>
        <dbReference type="ARBA" id="ARBA00007572"/>
    </source>
</evidence>
<dbReference type="FunFam" id="1.10.3260.10:FF:000002">
    <property type="entry name" value="DNA ligase"/>
    <property type="match status" value="1"/>
</dbReference>
<evidence type="ECO:0000256" key="6">
    <source>
        <dbReference type="ARBA" id="ARBA00022723"/>
    </source>
</evidence>
<evidence type="ECO:0000256" key="4">
    <source>
        <dbReference type="ARBA" id="ARBA00022618"/>
    </source>
</evidence>
<dbReference type="SUPFAM" id="SSF56091">
    <property type="entry name" value="DNA ligase/mRNA capping enzyme, catalytic domain"/>
    <property type="match status" value="1"/>
</dbReference>
<evidence type="ECO:0000256" key="13">
    <source>
        <dbReference type="ARBA" id="ARBA00023306"/>
    </source>
</evidence>
<organism evidence="19 20">
    <name type="scientific">Acanthosepion pharaonis</name>
    <name type="common">Pharaoh cuttlefish</name>
    <name type="synonym">Sepia pharaonis</name>
    <dbReference type="NCBI Taxonomy" id="158019"/>
    <lineage>
        <taxon>Eukaryota</taxon>
        <taxon>Metazoa</taxon>
        <taxon>Spiralia</taxon>
        <taxon>Lophotrochozoa</taxon>
        <taxon>Mollusca</taxon>
        <taxon>Cephalopoda</taxon>
        <taxon>Coleoidea</taxon>
        <taxon>Decapodiformes</taxon>
        <taxon>Sepiida</taxon>
        <taxon>Sepiina</taxon>
        <taxon>Sepiidae</taxon>
        <taxon>Acanthosepion</taxon>
    </lineage>
</organism>
<comment type="caution">
    <text evidence="19">The sequence shown here is derived from an EMBL/GenBank/DDBJ whole genome shotgun (WGS) entry which is preliminary data.</text>
</comment>
<dbReference type="InterPro" id="IPR012309">
    <property type="entry name" value="DNA_ligase_ATP-dep_C"/>
</dbReference>
<evidence type="ECO:0000256" key="5">
    <source>
        <dbReference type="ARBA" id="ARBA00022705"/>
    </source>
</evidence>
<dbReference type="InterPro" id="IPR016059">
    <property type="entry name" value="DNA_ligase_ATP-dep_CS"/>
</dbReference>
<gene>
    <name evidence="19" type="ORF">SPHA_19989</name>
</gene>
<dbReference type="InterPro" id="IPR036420">
    <property type="entry name" value="BRCT_dom_sf"/>
</dbReference>
<dbReference type="Gene3D" id="3.30.1490.70">
    <property type="match status" value="1"/>
</dbReference>
<evidence type="ECO:0000256" key="16">
    <source>
        <dbReference type="RuleBase" id="RU004196"/>
    </source>
</evidence>
<dbReference type="SUPFAM" id="SSF117018">
    <property type="entry name" value="ATP-dependent DNA ligase DNA-binding domain"/>
    <property type="match status" value="1"/>
</dbReference>
<dbReference type="EC" id="6.5.1.1" evidence="15"/>
<evidence type="ECO:0000256" key="7">
    <source>
        <dbReference type="ARBA" id="ARBA00022741"/>
    </source>
</evidence>
<reference evidence="19" key="1">
    <citation type="submission" date="2021-01" db="EMBL/GenBank/DDBJ databases">
        <authorList>
            <person name="Li R."/>
            <person name="Bekaert M."/>
        </authorList>
    </citation>
    <scope>NUCLEOTIDE SEQUENCE</scope>
    <source>
        <strain evidence="19">Farmed</strain>
    </source>
</reference>
<evidence type="ECO:0000256" key="9">
    <source>
        <dbReference type="ARBA" id="ARBA00022840"/>
    </source>
</evidence>
<dbReference type="InterPro" id="IPR031916">
    <property type="entry name" value="LIG3_BRCT"/>
</dbReference>
<dbReference type="InterPro" id="IPR000977">
    <property type="entry name" value="DNA_ligase_ATP-dep"/>
</dbReference>
<keyword evidence="3 15" id="KW-0436">Ligase</keyword>
<dbReference type="Gene3D" id="2.40.50.140">
    <property type="entry name" value="Nucleic acid-binding proteins"/>
    <property type="match status" value="1"/>
</dbReference>
<evidence type="ECO:0000256" key="15">
    <source>
        <dbReference type="RuleBase" id="RU000617"/>
    </source>
</evidence>
<name>A0A812BMC7_ACAPH</name>
<dbReference type="PANTHER" id="PTHR45674">
    <property type="entry name" value="DNA LIGASE 1/3 FAMILY MEMBER"/>
    <property type="match status" value="1"/>
</dbReference>
<evidence type="ECO:0000259" key="18">
    <source>
        <dbReference type="PROSITE" id="PS50160"/>
    </source>
</evidence>
<dbReference type="GO" id="GO:0003910">
    <property type="term" value="F:DNA ligase (ATP) activity"/>
    <property type="evidence" value="ECO:0007669"/>
    <property type="project" value="UniProtKB-EC"/>
</dbReference>
<dbReference type="CDD" id="cd07902">
    <property type="entry name" value="Adenylation_DNA_ligase_III"/>
    <property type="match status" value="1"/>
</dbReference>
<sequence>MTVTSSYASISGPHLSIPEYLPFLATTKIIEEAEDLEGFADLKKEDKDLVNNIIKDFFDNPQNKRKKSVSQDASKSSKKEERKSATEVKDVAKSSSDSAHGSKLASNDDDDDDDDSKDPKERKKSSASKDDMFRCFRQLCAKIADENSYLGKTQLVADLLTKGTSGDGFSGDTYLWLKLLLPGVVKVVYNLNSKQLVKLFSQIFNTSLEEMVNDLEQGDVAETVRIFFETNKKLLPQKKSTITLQEIDSLLTDLSKLTKEDDQLRCLSKIAKKCTGNDLKMVIRLIKHDLRINSGAKHILDGLDPNAYAAFQASRNLRDVVDRVIANRDSGEKPGMGSKSLSVRASLMTPVLPMLAEPCRSVEMAMRKCPSGFYAEIKYDGERVQVHKNGNEFRYFSRSLKPVQPHKVSHFKDYIPKAFPGGNDLILDAEVLLIDNASSKPLPFGSLGVHKKAAFKDANVCLFIFDCLHINGKNLMELSIQKRRKVLHENMTEIKNHVMFSEMQHITKKEDLQVLMTKVFREGLEGLVLKDISSIYEPGKRHWLKVKKDYLEQGSMADTADLVVLGAYHGTGNKGGLMSVFLTGVYDPMTKKWCTVSKVGNGFDDKTLDRLQTELDMVKINKDMSKVPSWLNIKKHVVPDFIVADPLKAPVWEITGAEFSKAEIHTADGISIRFPRLTKMRDDKSWKEATNLPRLRELYKVSKEVSNFPSLEAPVTKVQKLNEANNTTSNKCDSLPDVFTNVKVYIPRNIENYEKLTRFVIAFNGEIVPEFQKSLATHIVIVSGINEEDAVSSDSVSCRKNIFSLPDEIYFISTLQEMDE</sequence>
<evidence type="ECO:0000256" key="8">
    <source>
        <dbReference type="ARBA" id="ARBA00022763"/>
    </source>
</evidence>
<evidence type="ECO:0000256" key="11">
    <source>
        <dbReference type="ARBA" id="ARBA00023172"/>
    </source>
</evidence>
<evidence type="ECO:0000313" key="19">
    <source>
        <dbReference type="EMBL" id="CAE1235954.1"/>
    </source>
</evidence>
<dbReference type="NCBIfam" id="TIGR00574">
    <property type="entry name" value="dnl1"/>
    <property type="match status" value="1"/>
</dbReference>
<evidence type="ECO:0000256" key="14">
    <source>
        <dbReference type="ARBA" id="ARBA00034003"/>
    </source>
</evidence>
<evidence type="ECO:0000256" key="10">
    <source>
        <dbReference type="ARBA" id="ARBA00022842"/>
    </source>
</evidence>
<dbReference type="InterPro" id="IPR050191">
    <property type="entry name" value="ATP-dep_DNA_ligase"/>
</dbReference>
<evidence type="ECO:0000256" key="1">
    <source>
        <dbReference type="ARBA" id="ARBA00001946"/>
    </source>
</evidence>
<dbReference type="AlphaFoldDB" id="A0A812BMC7"/>
<accession>A0A812BMC7</accession>
<dbReference type="Pfam" id="PF16759">
    <property type="entry name" value="LIG3_BRCT"/>
    <property type="match status" value="1"/>
</dbReference>
<feature type="domain" description="ATP-dependent DNA ligase family profile" evidence="18">
    <location>
        <begin position="453"/>
        <end position="587"/>
    </location>
</feature>
<protein>
    <recommendedName>
        <fullName evidence="15">DNA ligase</fullName>
        <ecNumber evidence="15">6.5.1.1</ecNumber>
    </recommendedName>
</protein>
<evidence type="ECO:0000256" key="17">
    <source>
        <dbReference type="SAM" id="MobiDB-lite"/>
    </source>
</evidence>
<dbReference type="PROSITE" id="PS00333">
    <property type="entry name" value="DNA_LIGASE_A2"/>
    <property type="match status" value="1"/>
</dbReference>
<dbReference type="GO" id="GO:0006273">
    <property type="term" value="P:lagging strand elongation"/>
    <property type="evidence" value="ECO:0007669"/>
    <property type="project" value="TreeGrafter"/>
</dbReference>
<dbReference type="Pfam" id="PF04675">
    <property type="entry name" value="DNA_ligase_A_N"/>
    <property type="match status" value="1"/>
</dbReference>
<comment type="cofactor">
    <cofactor evidence="1">
        <name>Mg(2+)</name>
        <dbReference type="ChEBI" id="CHEBI:18420"/>
    </cofactor>
</comment>
<feature type="compositionally biased region" description="Basic and acidic residues" evidence="17">
    <location>
        <begin position="75"/>
        <end position="92"/>
    </location>
</feature>
<dbReference type="Gene3D" id="3.30.470.30">
    <property type="entry name" value="DNA ligase/mRNA capping enzyme"/>
    <property type="match status" value="1"/>
</dbReference>
<keyword evidence="5" id="KW-0235">DNA replication</keyword>
<dbReference type="CDD" id="cd07967">
    <property type="entry name" value="OBF_DNA_ligase_III"/>
    <property type="match status" value="1"/>
</dbReference>
<feature type="compositionally biased region" description="Acidic residues" evidence="17">
    <location>
        <begin position="107"/>
        <end position="116"/>
    </location>
</feature>
<dbReference type="GO" id="GO:0070421">
    <property type="term" value="C:DNA ligase III-XRCC1 complex"/>
    <property type="evidence" value="ECO:0007669"/>
    <property type="project" value="TreeGrafter"/>
</dbReference>
<dbReference type="SUPFAM" id="SSF50249">
    <property type="entry name" value="Nucleic acid-binding proteins"/>
    <property type="match status" value="1"/>
</dbReference>
<dbReference type="Gene3D" id="3.40.50.10190">
    <property type="entry name" value="BRCT domain"/>
    <property type="match status" value="1"/>
</dbReference>
<keyword evidence="11 15" id="KW-0233">DNA recombination</keyword>
<dbReference type="GO" id="GO:0006310">
    <property type="term" value="P:DNA recombination"/>
    <property type="evidence" value="ECO:0007669"/>
    <property type="project" value="UniProtKB-KW"/>
</dbReference>
<dbReference type="FunFam" id="2.40.50.140:FF:000085">
    <property type="entry name" value="DNA ligase"/>
    <property type="match status" value="1"/>
</dbReference>
<dbReference type="Pfam" id="PF04679">
    <property type="entry name" value="DNA_ligase_A_C"/>
    <property type="match status" value="1"/>
</dbReference>
<dbReference type="GO" id="GO:0006302">
    <property type="term" value="P:double-strand break repair"/>
    <property type="evidence" value="ECO:0007669"/>
    <property type="project" value="TreeGrafter"/>
</dbReference>
<proteinExistence type="inferred from homology"/>
<keyword evidence="9 15" id="KW-0067">ATP-binding</keyword>
<evidence type="ECO:0000313" key="20">
    <source>
        <dbReference type="Proteomes" id="UP000597762"/>
    </source>
</evidence>
<comment type="catalytic activity">
    <reaction evidence="14 15">
        <text>ATP + (deoxyribonucleotide)n-3'-hydroxyl + 5'-phospho-(deoxyribonucleotide)m = (deoxyribonucleotide)n+m + AMP + diphosphate.</text>
        <dbReference type="EC" id="6.5.1.1"/>
    </reaction>
</comment>
<keyword evidence="8 15" id="KW-0227">DNA damage</keyword>
<dbReference type="Gene3D" id="1.10.3260.10">
    <property type="entry name" value="DNA ligase, ATP-dependent, N-terminal domain"/>
    <property type="match status" value="1"/>
</dbReference>
<dbReference type="InterPro" id="IPR036599">
    <property type="entry name" value="DNA_ligase_N_sf"/>
</dbReference>
<dbReference type="GO" id="GO:0005524">
    <property type="term" value="F:ATP binding"/>
    <property type="evidence" value="ECO:0007669"/>
    <property type="project" value="UniProtKB-KW"/>
</dbReference>
<evidence type="ECO:0000256" key="3">
    <source>
        <dbReference type="ARBA" id="ARBA00022598"/>
    </source>
</evidence>
<dbReference type="EMBL" id="CAHIKZ030000729">
    <property type="protein sequence ID" value="CAE1235954.1"/>
    <property type="molecule type" value="Genomic_DNA"/>
</dbReference>
<dbReference type="InterPro" id="IPR012310">
    <property type="entry name" value="DNA_ligase_ATP-dep_cent"/>
</dbReference>
<dbReference type="GO" id="GO:0051301">
    <property type="term" value="P:cell division"/>
    <property type="evidence" value="ECO:0007669"/>
    <property type="project" value="UniProtKB-KW"/>
</dbReference>
<keyword evidence="4" id="KW-0132">Cell division</keyword>
<feature type="region of interest" description="Disordered" evidence="17">
    <location>
        <begin position="60"/>
        <end position="126"/>
    </location>
</feature>